<accession>A0AAU9D2S3</accession>
<reference evidence="4 5" key="1">
    <citation type="journal article" date="2023" name="Microbiol. Spectr.">
        <title>Symbiosis of Carpenter Bees with Uncharacterized Lactic Acid Bacteria Showing NAD Auxotrophy.</title>
        <authorList>
            <person name="Kawasaki S."/>
            <person name="Ozawa K."/>
            <person name="Mori T."/>
            <person name="Yamamoto A."/>
            <person name="Ito M."/>
            <person name="Ohkuma M."/>
            <person name="Sakamoto M."/>
            <person name="Matsutani M."/>
        </authorList>
    </citation>
    <scope>NUCLEOTIDE SEQUENCE [LARGE SCALE GENOMIC DNA]</scope>
    <source>
        <strain evidence="4 5">KimC2</strain>
    </source>
</reference>
<keyword evidence="2" id="KW-0133">Cell shape</keyword>
<dbReference type="GO" id="GO:0004359">
    <property type="term" value="F:glutaminase activity"/>
    <property type="evidence" value="ECO:0007669"/>
    <property type="project" value="UniProtKB-UniRule"/>
</dbReference>
<evidence type="ECO:0000313" key="4">
    <source>
        <dbReference type="EMBL" id="BDR55690.1"/>
    </source>
</evidence>
<dbReference type="InterPro" id="IPR029062">
    <property type="entry name" value="Class_I_gatase-like"/>
</dbReference>
<feature type="domain" description="CobB/CobQ-like glutamine amidotransferase" evidence="3">
    <location>
        <begin position="6"/>
        <end position="201"/>
    </location>
</feature>
<dbReference type="HAMAP" id="MF_02213">
    <property type="entry name" value="Lipid_II_synth_GatD"/>
    <property type="match status" value="1"/>
</dbReference>
<dbReference type="Proteomes" id="UP001321804">
    <property type="component" value="Chromosome"/>
</dbReference>
<keyword evidence="2" id="KW-0378">Hydrolase</keyword>
<evidence type="ECO:0000259" key="3">
    <source>
        <dbReference type="Pfam" id="PF07685"/>
    </source>
</evidence>
<dbReference type="GO" id="GO:0009252">
    <property type="term" value="P:peptidoglycan biosynthetic process"/>
    <property type="evidence" value="ECO:0007669"/>
    <property type="project" value="UniProtKB-UniRule"/>
</dbReference>
<keyword evidence="2" id="KW-0436">Ligase</keyword>
<comment type="function">
    <text evidence="2">The lipid II isoglutaminyl synthase complex catalyzes the formation of alpha-D-isoglutamine in the cell wall lipid II stem peptide. The GatD subunit catalyzes the hydrolysis of glutamine to glutamate and ammonia. The resulting ammonia molecule is channeled to the active site of MurT.</text>
</comment>
<dbReference type="PANTHER" id="PTHR21343">
    <property type="entry name" value="DETHIOBIOTIN SYNTHETASE"/>
    <property type="match status" value="1"/>
</dbReference>
<dbReference type="PANTHER" id="PTHR21343:SF9">
    <property type="entry name" value="LIPID II ISOGLUTAMINYL SYNTHASE (GLUTAMINE-HYDROLYZING) SUBUNIT GATD"/>
    <property type="match status" value="1"/>
</dbReference>
<feature type="active site" evidence="2">
    <location>
        <position position="194"/>
    </location>
</feature>
<dbReference type="PROSITE" id="PS51274">
    <property type="entry name" value="GATASE_COBBQ"/>
    <property type="match status" value="1"/>
</dbReference>
<dbReference type="GO" id="GO:0071555">
    <property type="term" value="P:cell wall organization"/>
    <property type="evidence" value="ECO:0007669"/>
    <property type="project" value="UniProtKB-KW"/>
</dbReference>
<dbReference type="InterPro" id="IPR043702">
    <property type="entry name" value="Lipid_II_synth_GatD"/>
</dbReference>
<evidence type="ECO:0000313" key="5">
    <source>
        <dbReference type="Proteomes" id="UP001321804"/>
    </source>
</evidence>
<evidence type="ECO:0000256" key="1">
    <source>
        <dbReference type="ARBA" id="ARBA00022962"/>
    </source>
</evidence>
<dbReference type="SUPFAM" id="SSF52317">
    <property type="entry name" value="Class I glutamine amidotransferase-like"/>
    <property type="match status" value="1"/>
</dbReference>
<dbReference type="InterPro" id="IPR011698">
    <property type="entry name" value="GATase_3"/>
</dbReference>
<organism evidence="4 5">
    <name type="scientific">Xylocopilactobacillus apis</name>
    <dbReference type="NCBI Taxonomy" id="2932183"/>
    <lineage>
        <taxon>Bacteria</taxon>
        <taxon>Bacillati</taxon>
        <taxon>Bacillota</taxon>
        <taxon>Bacilli</taxon>
        <taxon>Lactobacillales</taxon>
        <taxon>Lactobacillaceae</taxon>
        <taxon>Xylocopilactobacillus</taxon>
    </lineage>
</organism>
<proteinExistence type="inferred from homology"/>
<comment type="pathway">
    <text evidence="2">Cell wall biogenesis; peptidoglycan biosynthesis.</text>
</comment>
<keyword evidence="1 2" id="KW-0315">Glutamine amidotransferase</keyword>
<dbReference type="RefSeq" id="WP_317697198.1">
    <property type="nucleotide sequence ID" value="NZ_AP026801.1"/>
</dbReference>
<dbReference type="EC" id="3.5.1.2" evidence="2"/>
<dbReference type="GO" id="GO:0009236">
    <property type="term" value="P:cobalamin biosynthetic process"/>
    <property type="evidence" value="ECO:0007669"/>
    <property type="project" value="InterPro"/>
</dbReference>
<dbReference type="CDD" id="cd01750">
    <property type="entry name" value="GATase1_CobQ"/>
    <property type="match status" value="1"/>
</dbReference>
<feature type="binding site" evidence="2">
    <location>
        <position position="130"/>
    </location>
    <ligand>
        <name>substrate</name>
    </ligand>
</feature>
<dbReference type="KEGG" id="xak:KIMC2_02520"/>
<dbReference type="EMBL" id="AP026801">
    <property type="protein sequence ID" value="BDR55690.1"/>
    <property type="molecule type" value="Genomic_DNA"/>
</dbReference>
<dbReference type="GO" id="GO:0140282">
    <property type="term" value="F:carbon-nitrogen ligase activity on lipid II"/>
    <property type="evidence" value="ECO:0007669"/>
    <property type="project" value="UniProtKB-UniRule"/>
</dbReference>
<keyword evidence="5" id="KW-1185">Reference proteome</keyword>
<gene>
    <name evidence="2" type="primary">gatD</name>
    <name evidence="4" type="ORF">KIMC2_02520</name>
</gene>
<comment type="catalytic activity">
    <reaction evidence="2">
        <text>beta-D-GlcNAc-(1-&gt;4)-Mur2Ac(oyl-L-Ala-gamma-D-Glu-L-Lys-D-Ala-D-Ala)-di-trans,octa-cis-undecaprenyl diphosphate + L-glutamine + ATP + H2O = beta-D-GlcNAc-(1-&gt;4)-Mur2Ac(oyl-L-Ala-D-isoglutaminyl-L-Lys-D-Ala-D-Ala)-di-trans,octa-cis-undecaprenyl diphosphate + L-glutamate + ADP + phosphate + H(+)</text>
        <dbReference type="Rhea" id="RHEA:57928"/>
        <dbReference type="ChEBI" id="CHEBI:15377"/>
        <dbReference type="ChEBI" id="CHEBI:15378"/>
        <dbReference type="ChEBI" id="CHEBI:29985"/>
        <dbReference type="ChEBI" id="CHEBI:30616"/>
        <dbReference type="ChEBI" id="CHEBI:43474"/>
        <dbReference type="ChEBI" id="CHEBI:58359"/>
        <dbReference type="ChEBI" id="CHEBI:60033"/>
        <dbReference type="ChEBI" id="CHEBI:62233"/>
        <dbReference type="ChEBI" id="CHEBI:456216"/>
        <dbReference type="EC" id="6.3.5.13"/>
    </reaction>
</comment>
<dbReference type="InterPro" id="IPR033949">
    <property type="entry name" value="CobQ_GATase1"/>
</dbReference>
<dbReference type="GO" id="GO:0008360">
    <property type="term" value="P:regulation of cell shape"/>
    <property type="evidence" value="ECO:0007669"/>
    <property type="project" value="UniProtKB-KW"/>
</dbReference>
<dbReference type="Pfam" id="PF07685">
    <property type="entry name" value="GATase_3"/>
    <property type="match status" value="1"/>
</dbReference>
<dbReference type="Gene3D" id="3.40.50.880">
    <property type="match status" value="1"/>
</dbReference>
<keyword evidence="2" id="KW-0961">Cell wall biogenesis/degradation</keyword>
<dbReference type="EC" id="6.3.5.13" evidence="2"/>
<sequence>MTKEIKIAHLYGNIMNTYGDYGNIVALRYYAKKIGLDVIDEVVSLNDPLDPSKYDFMLFGGGQDYEEQVLAPDFQSKSKQMKEYIEDGGPMLAVCGGYQMLGKYFLMSNGERIEGIGALPHYTLNQESDRFIGDITIKNSETNETYHGFENHQGRTFLGDGEKPLGEVIDGHGNNGEDKTEGAIYHNVFCTYFHGPILTRNGNLAKRILEIILNRKNNEQDLIPELQKVAPEYF</sequence>
<comment type="catalytic activity">
    <reaction evidence="2">
        <text>L-glutamine + H2O = L-glutamate + NH4(+)</text>
        <dbReference type="Rhea" id="RHEA:15889"/>
        <dbReference type="ChEBI" id="CHEBI:15377"/>
        <dbReference type="ChEBI" id="CHEBI:28938"/>
        <dbReference type="ChEBI" id="CHEBI:29985"/>
        <dbReference type="ChEBI" id="CHEBI:58359"/>
        <dbReference type="EC" id="3.5.1.2"/>
    </reaction>
</comment>
<name>A0AAU9D2S3_9LACO</name>
<comment type="similarity">
    <text evidence="2">Belongs to the CobB/CobQ family. GatD subfamily.</text>
</comment>
<keyword evidence="2" id="KW-0573">Peptidoglycan synthesis</keyword>
<comment type="subunit">
    <text evidence="2">Forms a heterodimer with MurT.</text>
</comment>
<evidence type="ECO:0000256" key="2">
    <source>
        <dbReference type="HAMAP-Rule" id="MF_02213"/>
    </source>
</evidence>
<dbReference type="AlphaFoldDB" id="A0AAU9D2S3"/>
<feature type="active site" description="Nucleophile" evidence="2">
    <location>
        <position position="95"/>
    </location>
</feature>
<protein>
    <recommendedName>
        <fullName evidence="2">Lipid II isoglutaminyl synthase (glutamine-hydrolyzing) subunit GatD</fullName>
        <ecNumber evidence="2">6.3.5.13</ecNumber>
    </recommendedName>
    <alternativeName>
        <fullName evidence="2">Lipid II isoglutaminyl synthase glutaminase subunit</fullName>
        <ecNumber evidence="2">3.5.1.2</ecNumber>
    </alternativeName>
</protein>